<evidence type="ECO:0000313" key="2">
    <source>
        <dbReference type="Proteomes" id="UP000198510"/>
    </source>
</evidence>
<accession>A0A1G9AQV1</accession>
<organism evidence="1 2">
    <name type="scientific">Catalinimonas alkaloidigena</name>
    <dbReference type="NCBI Taxonomy" id="1075417"/>
    <lineage>
        <taxon>Bacteria</taxon>
        <taxon>Pseudomonadati</taxon>
        <taxon>Bacteroidota</taxon>
        <taxon>Cytophagia</taxon>
        <taxon>Cytophagales</taxon>
        <taxon>Catalimonadaceae</taxon>
        <taxon>Catalinimonas</taxon>
    </lineage>
</organism>
<dbReference type="PROSITE" id="PS51257">
    <property type="entry name" value="PROKAR_LIPOPROTEIN"/>
    <property type="match status" value="1"/>
</dbReference>
<proteinExistence type="predicted"/>
<dbReference type="Proteomes" id="UP000198510">
    <property type="component" value="Unassembled WGS sequence"/>
</dbReference>
<protein>
    <submittedName>
        <fullName evidence="1">Uncharacterized protein</fullName>
    </submittedName>
</protein>
<sequence>MKNRTLLACFSLLVLFSSCQRSLDDDDLIFRGDWSSRTYALQIFSNGYGVCNTRKWGGLTCEGYVKIRDRHLVFVSNTDDSTLDRKRFRIDQRPTVDADGVVYMELSGERFERH</sequence>
<reference evidence="1 2" key="1">
    <citation type="submission" date="2016-10" db="EMBL/GenBank/DDBJ databases">
        <authorList>
            <person name="de Groot N.N."/>
        </authorList>
    </citation>
    <scope>NUCLEOTIDE SEQUENCE [LARGE SCALE GENOMIC DNA]</scope>
    <source>
        <strain evidence="1 2">DSM 25186</strain>
    </source>
</reference>
<evidence type="ECO:0000313" key="1">
    <source>
        <dbReference type="EMBL" id="SDK28980.1"/>
    </source>
</evidence>
<dbReference type="AlphaFoldDB" id="A0A1G9AQV1"/>
<gene>
    <name evidence="1" type="ORF">SAMN05421823_102364</name>
</gene>
<dbReference type="RefSeq" id="WP_143017130.1">
    <property type="nucleotide sequence ID" value="NZ_FNFO01000002.1"/>
</dbReference>
<dbReference type="EMBL" id="FNFO01000002">
    <property type="protein sequence ID" value="SDK28980.1"/>
    <property type="molecule type" value="Genomic_DNA"/>
</dbReference>
<name>A0A1G9AQV1_9BACT</name>
<keyword evidence="2" id="KW-1185">Reference proteome</keyword>
<dbReference type="OrthoDB" id="794897at2"/>